<evidence type="ECO:0000256" key="3">
    <source>
        <dbReference type="ARBA" id="ARBA00022490"/>
    </source>
</evidence>
<comment type="subcellular location">
    <subcellularLocation>
        <location evidence="1">Cytoplasm</location>
        <location evidence="1">Cytoskeleton</location>
    </subcellularLocation>
</comment>
<feature type="compositionally biased region" description="Basic and acidic residues" evidence="8">
    <location>
        <begin position="14"/>
        <end position="23"/>
    </location>
</feature>
<keyword evidence="3" id="KW-0963">Cytoplasm</keyword>
<evidence type="ECO:0000256" key="1">
    <source>
        <dbReference type="ARBA" id="ARBA00004245"/>
    </source>
</evidence>
<dbReference type="GO" id="GO:0007059">
    <property type="term" value="P:chromosome segregation"/>
    <property type="evidence" value="ECO:0007669"/>
    <property type="project" value="TreeGrafter"/>
</dbReference>
<dbReference type="EMBL" id="LHPM01000019">
    <property type="protein sequence ID" value="OAL62235.1"/>
    <property type="molecule type" value="Genomic_DNA"/>
</dbReference>
<keyword evidence="5 7" id="KW-0175">Coiled coil</keyword>
<keyword evidence="4" id="KW-0493">Microtubule</keyword>
<proteinExistence type="inferred from homology"/>
<dbReference type="AlphaFoldDB" id="A0A178ERA9"/>
<evidence type="ECO:0000259" key="9">
    <source>
        <dbReference type="Pfam" id="PF04880"/>
    </source>
</evidence>
<dbReference type="Pfam" id="PF04880">
    <property type="entry name" value="NUDE_C"/>
    <property type="match status" value="1"/>
</dbReference>
<dbReference type="GO" id="GO:0000132">
    <property type="term" value="P:establishment of mitotic spindle orientation"/>
    <property type="evidence" value="ECO:0007669"/>
    <property type="project" value="TreeGrafter"/>
</dbReference>
<dbReference type="GO" id="GO:0005871">
    <property type="term" value="C:kinesin complex"/>
    <property type="evidence" value="ECO:0007669"/>
    <property type="project" value="TreeGrafter"/>
</dbReference>
<feature type="compositionally biased region" description="Low complexity" evidence="8">
    <location>
        <begin position="539"/>
        <end position="551"/>
    </location>
</feature>
<feature type="compositionally biased region" description="Basic residues" evidence="8">
    <location>
        <begin position="555"/>
        <end position="567"/>
    </location>
</feature>
<comment type="similarity">
    <text evidence="2">Belongs to the nudE family.</text>
</comment>
<accession>A0A178ERA9</accession>
<dbReference type="PANTHER" id="PTHR10921">
    <property type="entry name" value="NUCLEAR DISTRIBUTION PROTEIN NUDE HOMOLOG 1"/>
    <property type="match status" value="1"/>
</dbReference>
<feature type="compositionally biased region" description="Polar residues" evidence="8">
    <location>
        <begin position="322"/>
        <end position="336"/>
    </location>
</feature>
<organism evidence="10 11">
    <name type="scientific">Trichophyton rubrum</name>
    <name type="common">Athlete's foot fungus</name>
    <name type="synonym">Epidermophyton rubrum</name>
    <dbReference type="NCBI Taxonomy" id="5551"/>
    <lineage>
        <taxon>Eukaryota</taxon>
        <taxon>Fungi</taxon>
        <taxon>Dikarya</taxon>
        <taxon>Ascomycota</taxon>
        <taxon>Pezizomycotina</taxon>
        <taxon>Eurotiomycetes</taxon>
        <taxon>Eurotiomycetidae</taxon>
        <taxon>Onygenales</taxon>
        <taxon>Arthrodermataceae</taxon>
        <taxon>Trichophyton</taxon>
    </lineage>
</organism>
<evidence type="ECO:0000313" key="11">
    <source>
        <dbReference type="Proteomes" id="UP000243015"/>
    </source>
</evidence>
<feature type="compositionally biased region" description="Low complexity" evidence="8">
    <location>
        <begin position="494"/>
        <end position="511"/>
    </location>
</feature>
<evidence type="ECO:0000256" key="6">
    <source>
        <dbReference type="ARBA" id="ARBA00023212"/>
    </source>
</evidence>
<protein>
    <submittedName>
        <fullName evidence="10">Nuclear distribution protein NudE</fullName>
    </submittedName>
</protein>
<dbReference type="Proteomes" id="UP000243015">
    <property type="component" value="Unassembled WGS sequence"/>
</dbReference>
<feature type="compositionally biased region" description="Low complexity" evidence="8">
    <location>
        <begin position="59"/>
        <end position="72"/>
    </location>
</feature>
<feature type="compositionally biased region" description="Polar residues" evidence="8">
    <location>
        <begin position="361"/>
        <end position="382"/>
    </location>
</feature>
<dbReference type="GO" id="GO:0047496">
    <property type="term" value="P:vesicle transport along microtubule"/>
    <property type="evidence" value="ECO:0007669"/>
    <property type="project" value="TreeGrafter"/>
</dbReference>
<evidence type="ECO:0000256" key="2">
    <source>
        <dbReference type="ARBA" id="ARBA00007429"/>
    </source>
</evidence>
<feature type="coiled-coil region" evidence="7">
    <location>
        <begin position="85"/>
        <end position="123"/>
    </location>
</feature>
<gene>
    <name evidence="10" type="ORF">A7C99_6812</name>
</gene>
<comment type="caution">
    <text evidence="10">The sequence shown here is derived from an EMBL/GenBank/DDBJ whole genome shotgun (WGS) entry which is preliminary data.</text>
</comment>
<feature type="compositionally biased region" description="Basic residues" evidence="8">
    <location>
        <begin position="339"/>
        <end position="352"/>
    </location>
</feature>
<keyword evidence="6" id="KW-0206">Cytoskeleton</keyword>
<feature type="region of interest" description="Disordered" evidence="8">
    <location>
        <begin position="398"/>
        <end position="691"/>
    </location>
</feature>
<dbReference type="GO" id="GO:0051642">
    <property type="term" value="P:centrosome localization"/>
    <property type="evidence" value="ECO:0007669"/>
    <property type="project" value="TreeGrafter"/>
</dbReference>
<evidence type="ECO:0000256" key="5">
    <source>
        <dbReference type="ARBA" id="ARBA00023054"/>
    </source>
</evidence>
<feature type="coiled-coil region" evidence="7">
    <location>
        <begin position="158"/>
        <end position="248"/>
    </location>
</feature>
<dbReference type="PANTHER" id="PTHR10921:SF1">
    <property type="entry name" value="NUCLEAR DISTRIBUTION PROTEIN NUDE HOMOLOG"/>
    <property type="match status" value="1"/>
</dbReference>
<dbReference type="InterPro" id="IPR033494">
    <property type="entry name" value="NUDE"/>
</dbReference>
<sequence>MVSLSQQVINIKQNNERDEETKTTKTKAKTARRPATSTATQSAEGRSGGRFRVTNANMAVAEPPSSPPNASTSTADAIAYYKSQYELLEAELADFQSSSRELEAELEKDIEASEKRERKLKEKVESLGYEVEEWKAKSEANSVQSTLQKEITTLRDSNRTLQLKLRDTEVANDDFERQARNTTSSLEDIESKYNISIERGVLLEEEIKNGEQEREMLRIKEQRLRDELADLKVETHIIQEKLRKAEAALERKAKFSLLESTSTNGIGHRLDAADHSPATTTSSPIATPLTKSASSVASEIATPPSPPFSESSTNGAFRGATPNMSRSRVSISESNGMSKHQKSASRSSRHSRVPSVSMSSTTGRITPSAGRQPTSNGLPKSSSLYQIRGLIGKMQKLEERVQSARSRLPAPVDTPPRASPRTGSAMGGPAYNMPSSVTVRSNRKRSSGSVASSSKDNNEMPHTPVTPGARVSQGRGSFGLPAPSQSAPSRPESRTSMSSRCSVSNMTSSSSIAQPRSESRQSLNSQNLNGSRTPGHYTSNSLNMSMANMSDNHQHHSHNYNHSHQHHPSVSSTSSGGGLRRPRSSLSNYNPSASMSYIDEDNAEMDLSMHTPTPRRYDSVGSGSSIPTPAVLRRTSGGMSSIPTPAGLTPRRTSSAIGRREGDMPPPSAGRKKASMTPRPSSSLGSLGETY</sequence>
<evidence type="ECO:0000256" key="7">
    <source>
        <dbReference type="SAM" id="Coils"/>
    </source>
</evidence>
<dbReference type="GO" id="GO:0005874">
    <property type="term" value="C:microtubule"/>
    <property type="evidence" value="ECO:0007669"/>
    <property type="project" value="UniProtKB-KW"/>
</dbReference>
<evidence type="ECO:0000256" key="4">
    <source>
        <dbReference type="ARBA" id="ARBA00022701"/>
    </source>
</evidence>
<reference evidence="10 11" key="1">
    <citation type="submission" date="2016-05" db="EMBL/GenBank/DDBJ databases">
        <title>Genome sequencing of Trichophyton rubrum CMCC(F)T1i isolated from hair.</title>
        <authorList>
            <person name="Zhan P."/>
            <person name="Tao Y."/>
            <person name="Liu W."/>
        </authorList>
    </citation>
    <scope>NUCLEOTIDE SEQUENCE [LARGE SCALE GENOMIC DNA]</scope>
    <source>
        <strain evidence="11">CMCC(F)T1i</strain>
    </source>
</reference>
<feature type="domain" description="NUDE" evidence="9">
    <location>
        <begin position="185"/>
        <end position="359"/>
    </location>
</feature>
<dbReference type="GO" id="GO:0007020">
    <property type="term" value="P:microtubule nucleation"/>
    <property type="evidence" value="ECO:0007669"/>
    <property type="project" value="TreeGrafter"/>
</dbReference>
<feature type="region of interest" description="Disordered" evidence="8">
    <location>
        <begin position="268"/>
        <end position="382"/>
    </location>
</feature>
<name>A0A178ERA9_TRIRU</name>
<dbReference type="Gene3D" id="6.10.250.1080">
    <property type="match status" value="1"/>
</dbReference>
<evidence type="ECO:0000256" key="8">
    <source>
        <dbReference type="SAM" id="MobiDB-lite"/>
    </source>
</evidence>
<feature type="region of interest" description="Disordered" evidence="8">
    <location>
        <begin position="1"/>
        <end position="72"/>
    </location>
</feature>
<feature type="compositionally biased region" description="Polar residues" evidence="8">
    <location>
        <begin position="512"/>
        <end position="538"/>
    </location>
</feature>
<feature type="compositionally biased region" description="Polar residues" evidence="8">
    <location>
        <begin position="1"/>
        <end position="13"/>
    </location>
</feature>
<evidence type="ECO:0000313" key="10">
    <source>
        <dbReference type="EMBL" id="OAL62235.1"/>
    </source>
</evidence>
<dbReference type="GO" id="GO:0000776">
    <property type="term" value="C:kinetochore"/>
    <property type="evidence" value="ECO:0007669"/>
    <property type="project" value="TreeGrafter"/>
</dbReference>
<dbReference type="InterPro" id="IPR006964">
    <property type="entry name" value="NUDE_dom"/>
</dbReference>
<dbReference type="VEuPathDB" id="FungiDB:TERG_03413"/>
<dbReference type="GO" id="GO:0008017">
    <property type="term" value="F:microtubule binding"/>
    <property type="evidence" value="ECO:0007669"/>
    <property type="project" value="InterPro"/>
</dbReference>
<feature type="compositionally biased region" description="Low complexity" evidence="8">
    <location>
        <begin position="276"/>
        <end position="290"/>
    </location>
</feature>